<evidence type="ECO:0000313" key="5">
    <source>
        <dbReference type="EMBL" id="KDR24192.1"/>
    </source>
</evidence>
<protein>
    <submittedName>
        <fullName evidence="5">Spermatogenesis-associated protein 5</fullName>
    </submittedName>
</protein>
<feature type="domain" description="AAA+ ATPase" evidence="4">
    <location>
        <begin position="614"/>
        <end position="754"/>
    </location>
</feature>
<dbReference type="GO" id="GO:0016887">
    <property type="term" value="F:ATP hydrolysis activity"/>
    <property type="evidence" value="ECO:0007669"/>
    <property type="project" value="InterPro"/>
</dbReference>
<dbReference type="InterPro" id="IPR041569">
    <property type="entry name" value="AAA_lid_3"/>
</dbReference>
<dbReference type="InParanoid" id="A0A067RK70"/>
<dbReference type="FunCoup" id="A0A067RK70">
    <property type="interactions" value="294"/>
</dbReference>
<keyword evidence="3" id="KW-0067">ATP-binding</keyword>
<dbReference type="STRING" id="136037.A0A067RK70"/>
<dbReference type="PANTHER" id="PTHR23077">
    <property type="entry name" value="AAA-FAMILY ATPASE"/>
    <property type="match status" value="1"/>
</dbReference>
<dbReference type="PANTHER" id="PTHR23077:SF27">
    <property type="entry name" value="ATPASE FAMILY GENE 2 PROTEIN HOMOLOG A"/>
    <property type="match status" value="1"/>
</dbReference>
<dbReference type="GO" id="GO:0005524">
    <property type="term" value="F:ATP binding"/>
    <property type="evidence" value="ECO:0007669"/>
    <property type="project" value="UniProtKB-KW"/>
</dbReference>
<dbReference type="Proteomes" id="UP000027135">
    <property type="component" value="Unassembled WGS sequence"/>
</dbReference>
<feature type="domain" description="AAA+ ATPase" evidence="4">
    <location>
        <begin position="334"/>
        <end position="482"/>
    </location>
</feature>
<dbReference type="SUPFAM" id="SSF52540">
    <property type="entry name" value="P-loop containing nucleoside triphosphate hydrolases"/>
    <property type="match status" value="2"/>
</dbReference>
<evidence type="ECO:0000313" key="6">
    <source>
        <dbReference type="Proteomes" id="UP000027135"/>
    </source>
</evidence>
<dbReference type="InterPro" id="IPR003960">
    <property type="entry name" value="ATPase_AAA_CS"/>
</dbReference>
<gene>
    <name evidence="5" type="ORF">L798_07599</name>
</gene>
<dbReference type="InterPro" id="IPR003959">
    <property type="entry name" value="ATPase_AAA_core"/>
</dbReference>
<dbReference type="AlphaFoldDB" id="A0A067RK70"/>
<dbReference type="FunFam" id="1.10.8.60:FF:000069">
    <property type="entry name" value="spermatogenesis-associated protein 5 isoform X1"/>
    <property type="match status" value="1"/>
</dbReference>
<evidence type="ECO:0000259" key="4">
    <source>
        <dbReference type="SMART" id="SM00382"/>
    </source>
</evidence>
<dbReference type="PROSITE" id="PS00674">
    <property type="entry name" value="AAA"/>
    <property type="match status" value="2"/>
</dbReference>
<dbReference type="Gene3D" id="3.40.50.300">
    <property type="entry name" value="P-loop containing nucleotide triphosphate hydrolases"/>
    <property type="match status" value="2"/>
</dbReference>
<keyword evidence="2" id="KW-0547">Nucleotide-binding</keyword>
<dbReference type="GO" id="GO:0005737">
    <property type="term" value="C:cytoplasm"/>
    <property type="evidence" value="ECO:0007669"/>
    <property type="project" value="TreeGrafter"/>
</dbReference>
<dbReference type="CDD" id="cd19511">
    <property type="entry name" value="RecA-like_CDC48_r2-like"/>
    <property type="match status" value="1"/>
</dbReference>
<organism evidence="5 6">
    <name type="scientific">Zootermopsis nevadensis</name>
    <name type="common">Dampwood termite</name>
    <dbReference type="NCBI Taxonomy" id="136037"/>
    <lineage>
        <taxon>Eukaryota</taxon>
        <taxon>Metazoa</taxon>
        <taxon>Ecdysozoa</taxon>
        <taxon>Arthropoda</taxon>
        <taxon>Hexapoda</taxon>
        <taxon>Insecta</taxon>
        <taxon>Pterygota</taxon>
        <taxon>Neoptera</taxon>
        <taxon>Polyneoptera</taxon>
        <taxon>Dictyoptera</taxon>
        <taxon>Blattodea</taxon>
        <taxon>Blattoidea</taxon>
        <taxon>Termitoidae</taxon>
        <taxon>Termopsidae</taxon>
        <taxon>Zootermopsis</taxon>
    </lineage>
</organism>
<keyword evidence="1" id="KW-0677">Repeat</keyword>
<dbReference type="FunFam" id="3.40.50.300:FF:001602">
    <property type="entry name" value="Cell division cycle protein-like protein"/>
    <property type="match status" value="1"/>
</dbReference>
<dbReference type="OMA" id="WPISEQF"/>
<evidence type="ECO:0000256" key="1">
    <source>
        <dbReference type="ARBA" id="ARBA00022737"/>
    </source>
</evidence>
<dbReference type="InterPro" id="IPR003593">
    <property type="entry name" value="AAA+_ATPase"/>
</dbReference>
<evidence type="ECO:0000256" key="3">
    <source>
        <dbReference type="ARBA" id="ARBA00022840"/>
    </source>
</evidence>
<keyword evidence="6" id="KW-1185">Reference proteome</keyword>
<dbReference type="Pfam" id="PF00004">
    <property type="entry name" value="AAA"/>
    <property type="match status" value="2"/>
</dbReference>
<dbReference type="eggNOG" id="KOG0730">
    <property type="taxonomic scope" value="Eukaryota"/>
</dbReference>
<dbReference type="Pfam" id="PF17862">
    <property type="entry name" value="AAA_lid_3"/>
    <property type="match status" value="2"/>
</dbReference>
<sequence length="844" mass="91920">MMPPKGRKSISPWNLCENCKVIVSQKDLTTHAEDSCPPSFESWTHGFIKQKVLYGILEEVKPQDGLKNVPKSECDNLVLLAQSALQLCDVSIGDPVIVSVQGVSTVKTAWPTLEKSLVSVLMTKSAMDLHWVRSCDGHVIVKKLTEHPLPAELISVEMTGGQSIPHADLSGLLQGKHRNKGQSIPHTDLSGLLQGKHRNRILKIGDRLCLQHYGQNLYFTVKQICPFQGATDLKDKLGMSHLGKNSPEAVHELNVELNNLKLSQDDDCGDDENLYRIVEGTKWTVGSAVKKESSQDKPSCSLASVGGLQDVIEEIHEIIQLALRSSPLVQGLPVIRGILLYGVPGTGKTMLAEAVAAESNVAIVNISGAEIYSKYLGETEGRLRQLFRTAEQQAPSIVLLDEVDALCPRRGSDGSGGSEQDKRVVTTLLTLLDGLHHSVFKAEGKKKKAVLVIATTSKPDTIDSALRRPGRFDREIEICVPSPSARLDILHKLLSRTPHKVTEDELKDVAHSAHGFVGADLASLCSRAAVRAIKRTSAGGDGLCGSDSVIVEVEDFIWAMTQVKPSAMREVLIEVPNVRWSDVGGQHELKLKLRQAVEWPLKHPEVFTRLGISPPRGVLMFGPPGCSKTMIAKALATESKLNFLSIKGPELFSKWVGESERAVREVFRKARQVAPAIVFFDELDALGGERSGSSGSGASSVQERVLAQLLTELDGVEPLGNVTVVGATNRPDRIDKALLRPGRLDRVVYVPLPDASTRQEILEMQLRKMPVASDVNIDELVGRTEGYSGAEVVAVCHEAALAALEEDLNATDVTCSHFMSALQLVTPRTPSSLLQLYEMYLKQS</sequence>
<reference evidence="5 6" key="1">
    <citation type="journal article" date="2014" name="Nat. Commun.">
        <title>Molecular traces of alternative social organization in a termite genome.</title>
        <authorList>
            <person name="Terrapon N."/>
            <person name="Li C."/>
            <person name="Robertson H.M."/>
            <person name="Ji L."/>
            <person name="Meng X."/>
            <person name="Booth W."/>
            <person name="Chen Z."/>
            <person name="Childers C.P."/>
            <person name="Glastad K.M."/>
            <person name="Gokhale K."/>
            <person name="Gowin J."/>
            <person name="Gronenberg W."/>
            <person name="Hermansen R.A."/>
            <person name="Hu H."/>
            <person name="Hunt B.G."/>
            <person name="Huylmans A.K."/>
            <person name="Khalil S.M."/>
            <person name="Mitchell R.D."/>
            <person name="Munoz-Torres M.C."/>
            <person name="Mustard J.A."/>
            <person name="Pan H."/>
            <person name="Reese J.T."/>
            <person name="Scharf M.E."/>
            <person name="Sun F."/>
            <person name="Vogel H."/>
            <person name="Xiao J."/>
            <person name="Yang W."/>
            <person name="Yang Z."/>
            <person name="Yang Z."/>
            <person name="Zhou J."/>
            <person name="Zhu J."/>
            <person name="Brent C.S."/>
            <person name="Elsik C.G."/>
            <person name="Goodisman M.A."/>
            <person name="Liberles D.A."/>
            <person name="Roe R.M."/>
            <person name="Vargo E.L."/>
            <person name="Vilcinskas A."/>
            <person name="Wang J."/>
            <person name="Bornberg-Bauer E."/>
            <person name="Korb J."/>
            <person name="Zhang G."/>
            <person name="Liebig J."/>
        </authorList>
    </citation>
    <scope>NUCLEOTIDE SEQUENCE [LARGE SCALE GENOMIC DNA]</scope>
    <source>
        <tissue evidence="5">Whole organism</tissue>
    </source>
</reference>
<dbReference type="SMART" id="SM00382">
    <property type="entry name" value="AAA"/>
    <property type="match status" value="2"/>
</dbReference>
<dbReference type="InterPro" id="IPR027417">
    <property type="entry name" value="P-loop_NTPase"/>
</dbReference>
<dbReference type="Gene3D" id="1.10.8.60">
    <property type="match status" value="2"/>
</dbReference>
<proteinExistence type="predicted"/>
<name>A0A067RK70_ZOONE</name>
<evidence type="ECO:0000256" key="2">
    <source>
        <dbReference type="ARBA" id="ARBA00022741"/>
    </source>
</evidence>
<dbReference type="EMBL" id="KK852424">
    <property type="protein sequence ID" value="KDR24192.1"/>
    <property type="molecule type" value="Genomic_DNA"/>
</dbReference>
<accession>A0A067RK70</accession>
<dbReference type="InterPro" id="IPR050168">
    <property type="entry name" value="AAA_ATPase_domain"/>
</dbReference>
<dbReference type="FunFam" id="3.40.50.300:FF:000018">
    <property type="entry name" value="Cell division control 48"/>
    <property type="match status" value="1"/>
</dbReference>